<evidence type="ECO:0000313" key="1">
    <source>
        <dbReference type="EMBL" id="MFD3955972.1"/>
    </source>
</evidence>
<protein>
    <submittedName>
        <fullName evidence="1">Uncharacterized protein</fullName>
    </submittedName>
</protein>
<comment type="caution">
    <text evidence="1">The sequence shown here is derived from an EMBL/GenBank/DDBJ whole genome shotgun (WGS) entry which is preliminary data.</text>
</comment>
<proteinExistence type="predicted"/>
<evidence type="ECO:0000313" key="2">
    <source>
        <dbReference type="Proteomes" id="UP001598300"/>
    </source>
</evidence>
<dbReference type="Proteomes" id="UP001598300">
    <property type="component" value="Unassembled WGS sequence"/>
</dbReference>
<accession>A0ABW6DTW8</accession>
<dbReference type="RefSeq" id="WP_070203814.1">
    <property type="nucleotide sequence ID" value="NZ_JBHVRE010000013.1"/>
</dbReference>
<dbReference type="EMBL" id="JBHXPM010000005">
    <property type="protein sequence ID" value="MFD3955972.1"/>
    <property type="molecule type" value="Genomic_DNA"/>
</dbReference>
<sequence length="266" mass="30870">MHFRYDPDDWRPAQGHSRLRATTSRLKPNSILVWDRQPYRLIEVRDRDEADWPQNYRDAWVKHGMPAPATWSYRPRVVVLRHDDQPQSKPLHLLCPDSTYWYVLPEHYWVCRTCQELPPCRHVHNEAVMDRAAERMEKEMAIMPGVCHGCREPISSRQKSFTFPGPNLIRPDLGDDSAIFHTRNDCAGSMKAYDERWAAAEEGRRRYFYCEGTKTLHHDGTGECTAPDCLAKGNLADWVEHKLWIQHHPRSGPEVQGCWCLAAAAA</sequence>
<organism evidence="1 2">
    <name type="scientific">Streptomyces bacillaris</name>
    <dbReference type="NCBI Taxonomy" id="68179"/>
    <lineage>
        <taxon>Bacteria</taxon>
        <taxon>Bacillati</taxon>
        <taxon>Actinomycetota</taxon>
        <taxon>Actinomycetes</taxon>
        <taxon>Kitasatosporales</taxon>
        <taxon>Streptomycetaceae</taxon>
        <taxon>Streptomyces</taxon>
    </lineage>
</organism>
<gene>
    <name evidence="1" type="ORF">ACFWR3_07775</name>
</gene>
<reference evidence="1 2" key="1">
    <citation type="submission" date="2024-09" db="EMBL/GenBank/DDBJ databases">
        <title>The Natural Products Discovery Center: Release of the First 8490 Sequenced Strains for Exploring Actinobacteria Biosynthetic Diversity.</title>
        <authorList>
            <person name="Kalkreuter E."/>
            <person name="Kautsar S.A."/>
            <person name="Yang D."/>
            <person name="Bader C.D."/>
            <person name="Teijaro C.N."/>
            <person name="Fluegel L."/>
            <person name="Davis C.M."/>
            <person name="Simpson J.R."/>
            <person name="Lauterbach L."/>
            <person name="Steele A.D."/>
            <person name="Gui C."/>
            <person name="Meng S."/>
            <person name="Li G."/>
            <person name="Viehrig K."/>
            <person name="Ye F."/>
            <person name="Su P."/>
            <person name="Kiefer A.F."/>
            <person name="Nichols A."/>
            <person name="Cepeda A.J."/>
            <person name="Yan W."/>
            <person name="Fan B."/>
            <person name="Jiang Y."/>
            <person name="Adhikari A."/>
            <person name="Zheng C.-J."/>
            <person name="Schuster L."/>
            <person name="Cowan T.M."/>
            <person name="Smanski M.J."/>
            <person name="Chevrette M.G."/>
            <person name="De Carvalho L.P.S."/>
            <person name="Shen B."/>
        </authorList>
    </citation>
    <scope>NUCLEOTIDE SEQUENCE [LARGE SCALE GENOMIC DNA]</scope>
    <source>
        <strain evidence="1 2">NPDC058584</strain>
    </source>
</reference>
<keyword evidence="2" id="KW-1185">Reference proteome</keyword>
<name>A0ABW6DTW8_9ACTN</name>